<evidence type="ECO:0000313" key="11">
    <source>
        <dbReference type="WBParaSite" id="PDA_v2.g26374.t1"/>
    </source>
</evidence>
<dbReference type="Pfam" id="PF02268">
    <property type="entry name" value="TFIIA_gamma_N"/>
    <property type="match status" value="1"/>
</dbReference>
<dbReference type="WBParaSite" id="PDA_v2.g26374.t1">
    <property type="protein sequence ID" value="PDA_v2.g26374.t1"/>
    <property type="gene ID" value="PDA_v2.g26374"/>
</dbReference>
<keyword evidence="9" id="KW-1185">Reference proteome</keyword>
<evidence type="ECO:0000256" key="6">
    <source>
        <dbReference type="PIRNR" id="PIRNR009415"/>
    </source>
</evidence>
<dbReference type="WBParaSite" id="PDA_v2.g1391.t1">
    <property type="protein sequence ID" value="PDA_v2.g1391.t1"/>
    <property type="gene ID" value="PDA_v2.g1391"/>
</dbReference>
<dbReference type="PIRSF" id="PIRSF009415">
    <property type="entry name" value="Hum_TFIIA_gamma"/>
    <property type="match status" value="1"/>
</dbReference>
<sequence>MSLNYTMYRSTTIGEALERTLEEFASDETITKNLVKRVLLNFDKAVNTKLATQVKNRYTFKANKLRAYRFCDNVWTFVMEDVEVKDPNKQATKYAHMKIVACDASRKG</sequence>
<keyword evidence="3 6" id="KW-0805">Transcription regulation</keyword>
<dbReference type="SUPFAM" id="SSF50784">
    <property type="entry name" value="Transcription factor IIA (TFIIA), beta-barrel domain"/>
    <property type="match status" value="1"/>
</dbReference>
<comment type="similarity">
    <text evidence="2 6">Belongs to the TFIIA subunit 2 family.</text>
</comment>
<evidence type="ECO:0000256" key="1">
    <source>
        <dbReference type="ARBA" id="ARBA00004123"/>
    </source>
</evidence>
<evidence type="ECO:0000259" key="7">
    <source>
        <dbReference type="Pfam" id="PF02268"/>
    </source>
</evidence>
<evidence type="ECO:0000313" key="10">
    <source>
        <dbReference type="WBParaSite" id="PDA_v2.g1391.t1"/>
    </source>
</evidence>
<comment type="function">
    <text evidence="6">TFIIA is a component of the transcription machinery of RNA polymerase II and plays an important role in transcriptional activation.</text>
</comment>
<evidence type="ECO:0000256" key="4">
    <source>
        <dbReference type="ARBA" id="ARBA00023163"/>
    </source>
</evidence>
<evidence type="ECO:0000256" key="3">
    <source>
        <dbReference type="ARBA" id="ARBA00023015"/>
    </source>
</evidence>
<evidence type="ECO:0000256" key="5">
    <source>
        <dbReference type="ARBA" id="ARBA00023242"/>
    </source>
</evidence>
<comment type="subcellular location">
    <subcellularLocation>
        <location evidence="1 6">Nucleus</location>
    </subcellularLocation>
</comment>
<dbReference type="Gene3D" id="2.30.18.10">
    <property type="entry name" value="Transcription factor IIA (TFIIA), beta-barrel domain"/>
    <property type="match status" value="1"/>
</dbReference>
<dbReference type="Proteomes" id="UP000887578">
    <property type="component" value="Unplaced"/>
</dbReference>
<accession>A0A914Q500</accession>
<dbReference type="CDD" id="cd10014">
    <property type="entry name" value="TFIIA_gamma_C"/>
    <property type="match status" value="1"/>
</dbReference>
<feature type="domain" description="Transcription initiation factor IIA gamma subunit C-terminal" evidence="8">
    <location>
        <begin position="64"/>
        <end position="104"/>
    </location>
</feature>
<feature type="domain" description="Transcription initiation factor IIA gamma subunit N-terminal" evidence="7">
    <location>
        <begin position="4"/>
        <end position="50"/>
    </location>
</feature>
<dbReference type="InterPro" id="IPR003194">
    <property type="entry name" value="TFIIA_gsu"/>
</dbReference>
<organism evidence="9 11">
    <name type="scientific">Panagrolaimus davidi</name>
    <dbReference type="NCBI Taxonomy" id="227884"/>
    <lineage>
        <taxon>Eukaryota</taxon>
        <taxon>Metazoa</taxon>
        <taxon>Ecdysozoa</taxon>
        <taxon>Nematoda</taxon>
        <taxon>Chromadorea</taxon>
        <taxon>Rhabditida</taxon>
        <taxon>Tylenchina</taxon>
        <taxon>Panagrolaimomorpha</taxon>
        <taxon>Panagrolaimoidea</taxon>
        <taxon>Panagrolaimidae</taxon>
        <taxon>Panagrolaimus</taxon>
    </lineage>
</organism>
<dbReference type="Pfam" id="PF02751">
    <property type="entry name" value="TFIIA_gamma_C"/>
    <property type="match status" value="1"/>
</dbReference>
<dbReference type="GO" id="GO:0005672">
    <property type="term" value="C:transcription factor TFIIA complex"/>
    <property type="evidence" value="ECO:0007669"/>
    <property type="project" value="InterPro"/>
</dbReference>
<protein>
    <recommendedName>
        <fullName evidence="6">Transcription initiation factor IIA subunit 2</fullName>
    </recommendedName>
</protein>
<proteinExistence type="inferred from homology"/>
<dbReference type="InterPro" id="IPR015871">
    <property type="entry name" value="TFIIA_gsu_C"/>
</dbReference>
<dbReference type="PANTHER" id="PTHR10966">
    <property type="entry name" value="TRANSCRIPTION INITIATION FACTOR IIA SUBUNIT 2"/>
    <property type="match status" value="1"/>
</dbReference>
<dbReference type="InterPro" id="IPR015872">
    <property type="entry name" value="TFIIA_gsu_N"/>
</dbReference>
<dbReference type="InterPro" id="IPR009088">
    <property type="entry name" value="TFIIA_b-brl"/>
</dbReference>
<evidence type="ECO:0000256" key="2">
    <source>
        <dbReference type="ARBA" id="ARBA00007675"/>
    </source>
</evidence>
<keyword evidence="4 6" id="KW-0804">Transcription</keyword>
<evidence type="ECO:0000313" key="9">
    <source>
        <dbReference type="Proteomes" id="UP000887578"/>
    </source>
</evidence>
<evidence type="ECO:0000259" key="8">
    <source>
        <dbReference type="Pfam" id="PF02751"/>
    </source>
</evidence>
<name>A0A914Q500_9BILA</name>
<dbReference type="AlphaFoldDB" id="A0A914Q500"/>
<dbReference type="InterPro" id="IPR009083">
    <property type="entry name" value="TFIIA_a-hlx"/>
</dbReference>
<dbReference type="SUPFAM" id="SSF47396">
    <property type="entry name" value="Transcription factor IIA (TFIIA), alpha-helical domain"/>
    <property type="match status" value="1"/>
</dbReference>
<dbReference type="Gene3D" id="1.10.287.190">
    <property type="entry name" value="Transcription factor IIA gamma subunit, alpha-helical domain"/>
    <property type="match status" value="1"/>
</dbReference>
<dbReference type="GO" id="GO:0006367">
    <property type="term" value="P:transcription initiation at RNA polymerase II promoter"/>
    <property type="evidence" value="ECO:0007669"/>
    <property type="project" value="InterPro"/>
</dbReference>
<keyword evidence="5 6" id="KW-0539">Nucleus</keyword>
<reference evidence="10 11" key="1">
    <citation type="submission" date="2022-11" db="UniProtKB">
        <authorList>
            <consortium name="WormBaseParasite"/>
        </authorList>
    </citation>
    <scope>IDENTIFICATION</scope>
</reference>